<organism evidence="4 5">
    <name type="scientific">Methanoliparum thermophilum</name>
    <dbReference type="NCBI Taxonomy" id="2491083"/>
    <lineage>
        <taxon>Archaea</taxon>
        <taxon>Methanobacteriati</taxon>
        <taxon>Methanobacteriota</taxon>
        <taxon>Candidatus Methanoliparia</taxon>
        <taxon>Candidatus Methanoliparales</taxon>
        <taxon>Candidatus Methanoliparaceae</taxon>
        <taxon>Candidatus Methanoliparum</taxon>
    </lineage>
</organism>
<accession>A0A520KTQ8</accession>
<evidence type="ECO:0000313" key="4">
    <source>
        <dbReference type="EMBL" id="RZN65474.1"/>
    </source>
</evidence>
<dbReference type="EC" id="3.6.1.7" evidence="1"/>
<dbReference type="PANTHER" id="PTHR47268">
    <property type="entry name" value="ACYLPHOSPHATASE"/>
    <property type="match status" value="1"/>
</dbReference>
<evidence type="ECO:0000259" key="3">
    <source>
        <dbReference type="PROSITE" id="PS51160"/>
    </source>
</evidence>
<name>A0A520KTQ8_METT2</name>
<dbReference type="Pfam" id="PF00708">
    <property type="entry name" value="Acylphosphatase"/>
    <property type="match status" value="1"/>
</dbReference>
<comment type="similarity">
    <text evidence="2">Belongs to the acylphosphatase family.</text>
</comment>
<dbReference type="InterPro" id="IPR001792">
    <property type="entry name" value="Acylphosphatase-like_dom"/>
</dbReference>
<evidence type="ECO:0000256" key="2">
    <source>
        <dbReference type="RuleBase" id="RU004168"/>
    </source>
</evidence>
<feature type="domain" description="Acylphosphatase-like" evidence="3">
    <location>
        <begin position="4"/>
        <end position="91"/>
    </location>
</feature>
<dbReference type="Gene3D" id="3.30.70.100">
    <property type="match status" value="1"/>
</dbReference>
<dbReference type="InterPro" id="IPR020456">
    <property type="entry name" value="Acylphosphatase"/>
</dbReference>
<dbReference type="InterPro" id="IPR036046">
    <property type="entry name" value="Acylphosphatase-like_dom_sf"/>
</dbReference>
<proteinExistence type="inferred from homology"/>
<dbReference type="AlphaFoldDB" id="A0A520KTQ8"/>
<dbReference type="Proteomes" id="UP000317158">
    <property type="component" value="Unassembled WGS sequence"/>
</dbReference>
<comment type="catalytic activity">
    <reaction evidence="1">
        <text>an acyl phosphate + H2O = a carboxylate + phosphate + H(+)</text>
        <dbReference type="Rhea" id="RHEA:14965"/>
        <dbReference type="ChEBI" id="CHEBI:15377"/>
        <dbReference type="ChEBI" id="CHEBI:15378"/>
        <dbReference type="ChEBI" id="CHEBI:29067"/>
        <dbReference type="ChEBI" id="CHEBI:43474"/>
        <dbReference type="ChEBI" id="CHEBI:59918"/>
        <dbReference type="EC" id="3.6.1.7"/>
    </reaction>
</comment>
<keyword evidence="1" id="KW-0378">Hydrolase</keyword>
<evidence type="ECO:0000313" key="5">
    <source>
        <dbReference type="Proteomes" id="UP000317158"/>
    </source>
</evidence>
<evidence type="ECO:0000256" key="1">
    <source>
        <dbReference type="PROSITE-ProRule" id="PRU00520"/>
    </source>
</evidence>
<dbReference type="GO" id="GO:0003998">
    <property type="term" value="F:acylphosphatase activity"/>
    <property type="evidence" value="ECO:0007669"/>
    <property type="project" value="UniProtKB-EC"/>
</dbReference>
<dbReference type="SUPFAM" id="SSF54975">
    <property type="entry name" value="Acylphosphatase/BLUF domain-like"/>
    <property type="match status" value="1"/>
</dbReference>
<feature type="active site" evidence="1">
    <location>
        <position position="19"/>
    </location>
</feature>
<reference evidence="4 5" key="1">
    <citation type="journal article" date="2019" name="Nat. Microbiol.">
        <title>Wide diversity of methane and short-chain alkane metabolisms in uncultured archaea.</title>
        <authorList>
            <person name="Borrel G."/>
            <person name="Adam P.S."/>
            <person name="McKay L.J."/>
            <person name="Chen L.X."/>
            <person name="Sierra-Garcia I.N."/>
            <person name="Sieber C.M."/>
            <person name="Letourneur Q."/>
            <person name="Ghozlane A."/>
            <person name="Andersen G.L."/>
            <person name="Li W.J."/>
            <person name="Hallam S.J."/>
            <person name="Muyzer G."/>
            <person name="de Oliveira V.M."/>
            <person name="Inskeep W.P."/>
            <person name="Banfield J.F."/>
            <person name="Gribaldo S."/>
        </authorList>
    </citation>
    <scope>NUCLEOTIDE SEQUENCE [LARGE SCALE GENOMIC DNA]</scope>
    <source>
        <strain evidence="4">NM1a</strain>
    </source>
</reference>
<feature type="active site" evidence="1">
    <location>
        <position position="37"/>
    </location>
</feature>
<gene>
    <name evidence="4" type="ORF">EF806_00860</name>
</gene>
<protein>
    <recommendedName>
        <fullName evidence="1">acylphosphatase</fullName>
        <ecNumber evidence="1">3.6.1.7</ecNumber>
    </recommendedName>
</protein>
<dbReference type="PROSITE" id="PS51160">
    <property type="entry name" value="ACYLPHOSPHATASE_3"/>
    <property type="match status" value="1"/>
</dbReference>
<dbReference type="PANTHER" id="PTHR47268:SF4">
    <property type="entry name" value="ACYLPHOSPHATASE"/>
    <property type="match status" value="1"/>
</dbReference>
<sequence>MFARAKIIVKGKVQGVFYRVFTQKNALKLGLKGWTRNLPNGDVEIICEGDKESIEELIKKLWEGPPLSKVDNVEICWEEYKSEFKDFTIKY</sequence>
<comment type="caution">
    <text evidence="4">The sequence shown here is derived from an EMBL/GenBank/DDBJ whole genome shotgun (WGS) entry which is preliminary data.</text>
</comment>
<dbReference type="EMBL" id="RXIF01000002">
    <property type="protein sequence ID" value="RZN65474.1"/>
    <property type="molecule type" value="Genomic_DNA"/>
</dbReference>